<protein>
    <recommendedName>
        <fullName evidence="2">Glutamine amidotransferase type-2 domain-containing protein</fullName>
    </recommendedName>
</protein>
<gene>
    <name evidence="3" type="ORF">CMV_013703</name>
</gene>
<dbReference type="Gene3D" id="3.60.20.10">
    <property type="entry name" value="Glutamine Phosphoribosylpyrophosphate, subunit 1, domain 1"/>
    <property type="match status" value="1"/>
</dbReference>
<feature type="transmembrane region" description="Helical" evidence="1">
    <location>
        <begin position="51"/>
        <end position="73"/>
    </location>
</feature>
<evidence type="ECO:0000259" key="2">
    <source>
        <dbReference type="PROSITE" id="PS51278"/>
    </source>
</evidence>
<keyword evidence="1" id="KW-0812">Transmembrane</keyword>
<accession>A0A8J4VHY7</accession>
<keyword evidence="4" id="KW-1185">Reference proteome</keyword>
<dbReference type="OrthoDB" id="769554at2759"/>
<name>A0A8J4VHY7_9ROSI</name>
<dbReference type="PROSITE" id="PS51278">
    <property type="entry name" value="GATASE_TYPE_2"/>
    <property type="match status" value="1"/>
</dbReference>
<feature type="domain" description="Glutamine amidotransferase type-2" evidence="2">
    <location>
        <begin position="1"/>
        <end position="108"/>
    </location>
</feature>
<comment type="caution">
    <text evidence="3">The sequence shown here is derived from an EMBL/GenBank/DDBJ whole genome shotgun (WGS) entry which is preliminary data.</text>
</comment>
<dbReference type="InterPro" id="IPR017932">
    <property type="entry name" value="GATase_2_dom"/>
</dbReference>
<dbReference type="EMBL" id="JRKL02001849">
    <property type="protein sequence ID" value="KAF3961708.1"/>
    <property type="molecule type" value="Genomic_DNA"/>
</dbReference>
<keyword evidence="1" id="KW-1133">Transmembrane helix</keyword>
<proteinExistence type="predicted"/>
<organism evidence="3 4">
    <name type="scientific">Castanea mollissima</name>
    <name type="common">Chinese chestnut</name>
    <dbReference type="NCBI Taxonomy" id="60419"/>
    <lineage>
        <taxon>Eukaryota</taxon>
        <taxon>Viridiplantae</taxon>
        <taxon>Streptophyta</taxon>
        <taxon>Embryophyta</taxon>
        <taxon>Tracheophyta</taxon>
        <taxon>Spermatophyta</taxon>
        <taxon>Magnoliopsida</taxon>
        <taxon>eudicotyledons</taxon>
        <taxon>Gunneridae</taxon>
        <taxon>Pentapetalae</taxon>
        <taxon>rosids</taxon>
        <taxon>fabids</taxon>
        <taxon>Fagales</taxon>
        <taxon>Fagaceae</taxon>
        <taxon>Castanea</taxon>
    </lineage>
</organism>
<sequence>MVNGEIYNHEDLRKRLTNHTSRTGSDCDVIAHLYVEYELLKGKTLYAFGHVFMYLAICGVIGGVFGLVVVHGVKTSFSWLKCFKVLKADVYLYKRKKKISNISALSFH</sequence>
<evidence type="ECO:0000313" key="4">
    <source>
        <dbReference type="Proteomes" id="UP000737018"/>
    </source>
</evidence>
<evidence type="ECO:0000313" key="3">
    <source>
        <dbReference type="EMBL" id="KAF3961708.1"/>
    </source>
</evidence>
<evidence type="ECO:0000256" key="1">
    <source>
        <dbReference type="SAM" id="Phobius"/>
    </source>
</evidence>
<dbReference type="AlphaFoldDB" id="A0A8J4VHY7"/>
<reference evidence="3" key="1">
    <citation type="submission" date="2020-03" db="EMBL/GenBank/DDBJ databases">
        <title>Castanea mollissima Vanexum genome sequencing.</title>
        <authorList>
            <person name="Staton M."/>
        </authorList>
    </citation>
    <scope>NUCLEOTIDE SEQUENCE</scope>
    <source>
        <tissue evidence="3">Leaf</tissue>
    </source>
</reference>
<dbReference type="Pfam" id="PF13537">
    <property type="entry name" value="GATase_7"/>
    <property type="match status" value="1"/>
</dbReference>
<dbReference type="SUPFAM" id="SSF56235">
    <property type="entry name" value="N-terminal nucleophile aminohydrolases (Ntn hydrolases)"/>
    <property type="match status" value="1"/>
</dbReference>
<keyword evidence="1" id="KW-0472">Membrane</keyword>
<dbReference type="InterPro" id="IPR029055">
    <property type="entry name" value="Ntn_hydrolases_N"/>
</dbReference>
<dbReference type="Proteomes" id="UP000737018">
    <property type="component" value="Unassembled WGS sequence"/>
</dbReference>